<proteinExistence type="predicted"/>
<protein>
    <submittedName>
        <fullName evidence="4">Putative hydrolase YxeP</fullName>
        <ecNumber evidence="4">3.-.-.-</ecNumber>
    </submittedName>
</protein>
<dbReference type="PIRSF" id="PIRSF005962">
    <property type="entry name" value="Pept_M20D_amidohydro"/>
    <property type="match status" value="1"/>
</dbReference>
<dbReference type="InterPro" id="IPR017439">
    <property type="entry name" value="Amidohydrolase"/>
</dbReference>
<dbReference type="SUPFAM" id="SSF53187">
    <property type="entry name" value="Zn-dependent exopeptidases"/>
    <property type="match status" value="1"/>
</dbReference>
<dbReference type="InterPro" id="IPR002933">
    <property type="entry name" value="Peptidase_M20"/>
</dbReference>
<accession>A0A6N2R3S8</accession>
<dbReference type="CDD" id="cd03886">
    <property type="entry name" value="M20_Acy1"/>
    <property type="match status" value="1"/>
</dbReference>
<evidence type="ECO:0000259" key="3">
    <source>
        <dbReference type="Pfam" id="PF07687"/>
    </source>
</evidence>
<evidence type="ECO:0000256" key="2">
    <source>
        <dbReference type="PIRSR" id="PIRSR005962-1"/>
    </source>
</evidence>
<organism evidence="4">
    <name type="scientific">uncultured Anaerotruncus sp</name>
    <dbReference type="NCBI Taxonomy" id="905011"/>
    <lineage>
        <taxon>Bacteria</taxon>
        <taxon>Bacillati</taxon>
        <taxon>Bacillota</taxon>
        <taxon>Clostridia</taxon>
        <taxon>Eubacteriales</taxon>
        <taxon>Oscillospiraceae</taxon>
        <taxon>Anaerotruncus</taxon>
        <taxon>environmental samples</taxon>
    </lineage>
</organism>
<dbReference type="Pfam" id="PF01546">
    <property type="entry name" value="Peptidase_M20"/>
    <property type="match status" value="1"/>
</dbReference>
<dbReference type="PANTHER" id="PTHR11014:SF63">
    <property type="entry name" value="METALLOPEPTIDASE, PUTATIVE (AFU_ORTHOLOGUE AFUA_6G09600)-RELATED"/>
    <property type="match status" value="1"/>
</dbReference>
<dbReference type="GO" id="GO:0046872">
    <property type="term" value="F:metal ion binding"/>
    <property type="evidence" value="ECO:0007669"/>
    <property type="project" value="UniProtKB-KW"/>
</dbReference>
<dbReference type="InterPro" id="IPR036264">
    <property type="entry name" value="Bact_exopeptidase_dim_dom"/>
</dbReference>
<keyword evidence="1 4" id="KW-0378">Hydrolase</keyword>
<sequence>MSDLMKRAEELKDVIVKDRRTIHETPEINAELPETTKYVIKCLKEMGYEPKEICNCGVVATTTPKPGKVLLLRADMDALPMQETSGVDFASKNNYAHTCGHDCHTAILLGAARLLKEREDELEGTVKFMFQPDEEGLTGAQAMIDAGVMENPKVDGAFGMHITGEGLPCGHIGFHEGPFMASSDRFTITIHGKGGHGAYPHTNIDPINVAAHTHIALQEIISREVNTAEPAVLTIGSIHAGDAPNIIPEYAVMEGSIRTYNNDVREYIKSRLVEIAQYTALKFRCTAEVVYTGGVCPLINESAFTKEMHGYISDFLGVDKLHEIPAVMGSEDFALLTGLVPGAFFNIGAEVADPEGRYSCHNPNVVFDESALPIGAATFANCAIQWLKHNK</sequence>
<name>A0A6N2R3S8_9FIRM</name>
<keyword evidence="2" id="KW-0479">Metal-binding</keyword>
<dbReference type="GO" id="GO:0019877">
    <property type="term" value="P:diaminopimelate biosynthetic process"/>
    <property type="evidence" value="ECO:0007669"/>
    <property type="project" value="UniProtKB-ARBA"/>
</dbReference>
<dbReference type="NCBIfam" id="TIGR01891">
    <property type="entry name" value="amidohydrolases"/>
    <property type="match status" value="1"/>
</dbReference>
<dbReference type="Pfam" id="PF07687">
    <property type="entry name" value="M20_dimer"/>
    <property type="match status" value="1"/>
</dbReference>
<comment type="cofactor">
    <cofactor evidence="2">
        <name>Mn(2+)</name>
        <dbReference type="ChEBI" id="CHEBI:29035"/>
    </cofactor>
    <text evidence="2">The Mn(2+) ion enhances activity.</text>
</comment>
<feature type="binding site" evidence="2">
    <location>
        <position position="361"/>
    </location>
    <ligand>
        <name>Mn(2+)</name>
        <dbReference type="ChEBI" id="CHEBI:29035"/>
        <label>2</label>
    </ligand>
</feature>
<dbReference type="Gene3D" id="3.30.70.360">
    <property type="match status" value="1"/>
</dbReference>
<feature type="binding site" evidence="2">
    <location>
        <position position="161"/>
    </location>
    <ligand>
        <name>Mn(2+)</name>
        <dbReference type="ChEBI" id="CHEBI:29035"/>
        <label>2</label>
    </ligand>
</feature>
<dbReference type="EC" id="3.-.-.-" evidence="4"/>
<gene>
    <name evidence="4" type="primary">yxeP_1</name>
    <name evidence="4" type="ORF">AULFYP135_00197</name>
</gene>
<evidence type="ECO:0000256" key="1">
    <source>
        <dbReference type="ARBA" id="ARBA00022801"/>
    </source>
</evidence>
<reference evidence="4" key="1">
    <citation type="submission" date="2019-11" db="EMBL/GenBank/DDBJ databases">
        <authorList>
            <person name="Feng L."/>
        </authorList>
    </citation>
    <scope>NUCLEOTIDE SEQUENCE</scope>
    <source>
        <strain evidence="4">AundefinedLFYP135</strain>
    </source>
</reference>
<feature type="binding site" evidence="2">
    <location>
        <position position="135"/>
    </location>
    <ligand>
        <name>Mn(2+)</name>
        <dbReference type="ChEBI" id="CHEBI:29035"/>
        <label>2</label>
    </ligand>
</feature>
<feature type="binding site" evidence="2">
    <location>
        <position position="99"/>
    </location>
    <ligand>
        <name>Mn(2+)</name>
        <dbReference type="ChEBI" id="CHEBI:29035"/>
        <label>2</label>
    </ligand>
</feature>
<feature type="binding site" evidence="2">
    <location>
        <position position="101"/>
    </location>
    <ligand>
        <name>Mn(2+)</name>
        <dbReference type="ChEBI" id="CHEBI:29035"/>
        <label>2</label>
    </ligand>
</feature>
<dbReference type="SUPFAM" id="SSF55031">
    <property type="entry name" value="Bacterial exopeptidase dimerisation domain"/>
    <property type="match status" value="1"/>
</dbReference>
<dbReference type="AlphaFoldDB" id="A0A6N2R3S8"/>
<dbReference type="EMBL" id="CACRSL010000003">
    <property type="protein sequence ID" value="VYS75364.1"/>
    <property type="molecule type" value="Genomic_DNA"/>
</dbReference>
<dbReference type="FunFam" id="3.30.70.360:FF:000001">
    <property type="entry name" value="N-acetyldiaminopimelate deacetylase"/>
    <property type="match status" value="1"/>
</dbReference>
<dbReference type="PANTHER" id="PTHR11014">
    <property type="entry name" value="PEPTIDASE M20 FAMILY MEMBER"/>
    <property type="match status" value="1"/>
</dbReference>
<keyword evidence="2" id="KW-0464">Manganese</keyword>
<evidence type="ECO:0000313" key="4">
    <source>
        <dbReference type="EMBL" id="VYS75364.1"/>
    </source>
</evidence>
<dbReference type="Gene3D" id="3.40.630.10">
    <property type="entry name" value="Zn peptidases"/>
    <property type="match status" value="1"/>
</dbReference>
<dbReference type="InterPro" id="IPR011650">
    <property type="entry name" value="Peptidase_M20_dimer"/>
</dbReference>
<dbReference type="GO" id="GO:0050118">
    <property type="term" value="F:N-acetyldiaminopimelate deacetylase activity"/>
    <property type="evidence" value="ECO:0007669"/>
    <property type="project" value="UniProtKB-ARBA"/>
</dbReference>
<feature type="domain" description="Peptidase M20 dimerisation" evidence="3">
    <location>
        <begin position="185"/>
        <end position="280"/>
    </location>
</feature>